<protein>
    <recommendedName>
        <fullName evidence="4">Protein kinase domain-containing protein</fullName>
    </recommendedName>
</protein>
<dbReference type="FunFam" id="1.10.510.10:FF:000994">
    <property type="entry name" value="Hypoxia Inhibited Receptor tyrosine kinase"/>
    <property type="match status" value="1"/>
</dbReference>
<feature type="active site" description="Proton acceptor" evidence="1">
    <location>
        <position position="172"/>
    </location>
</feature>
<dbReference type="PANTHER" id="PTHR24416:SF583">
    <property type="entry name" value="RECEPTOR PROTEIN-TYROSINE KINASE"/>
    <property type="match status" value="1"/>
</dbReference>
<dbReference type="GO" id="GO:0007169">
    <property type="term" value="P:cell surface receptor protein tyrosine kinase signaling pathway"/>
    <property type="evidence" value="ECO:0007669"/>
    <property type="project" value="TreeGrafter"/>
</dbReference>
<dbReference type="InterPro" id="IPR008266">
    <property type="entry name" value="Tyr_kinase_AS"/>
</dbReference>
<accession>A0AAV5W7A3</accession>
<evidence type="ECO:0000259" key="4">
    <source>
        <dbReference type="PROSITE" id="PS50011"/>
    </source>
</evidence>
<feature type="non-terminal residue" evidence="5">
    <location>
        <position position="1"/>
    </location>
</feature>
<keyword evidence="3" id="KW-0460">Magnesium</keyword>
<organism evidence="5 6">
    <name type="scientific">Pristionchus fissidentatus</name>
    <dbReference type="NCBI Taxonomy" id="1538716"/>
    <lineage>
        <taxon>Eukaryota</taxon>
        <taxon>Metazoa</taxon>
        <taxon>Ecdysozoa</taxon>
        <taxon>Nematoda</taxon>
        <taxon>Chromadorea</taxon>
        <taxon>Rhabditida</taxon>
        <taxon>Rhabditina</taxon>
        <taxon>Diplogasteromorpha</taxon>
        <taxon>Diplogasteroidea</taxon>
        <taxon>Neodiplogasteridae</taxon>
        <taxon>Pristionchus</taxon>
    </lineage>
</organism>
<dbReference type="EMBL" id="BTSY01000005">
    <property type="protein sequence ID" value="GMT26882.1"/>
    <property type="molecule type" value="Genomic_DNA"/>
</dbReference>
<dbReference type="GO" id="GO:0043235">
    <property type="term" value="C:receptor complex"/>
    <property type="evidence" value="ECO:0007669"/>
    <property type="project" value="TreeGrafter"/>
</dbReference>
<feature type="binding site" evidence="2">
    <location>
        <position position="176"/>
    </location>
    <ligand>
        <name>ATP</name>
        <dbReference type="ChEBI" id="CHEBI:30616"/>
    </ligand>
</feature>
<feature type="binding site" evidence="3">
    <location>
        <position position="177"/>
    </location>
    <ligand>
        <name>Mg(2+)</name>
        <dbReference type="ChEBI" id="CHEBI:18420"/>
    </ligand>
</feature>
<dbReference type="InterPro" id="IPR001245">
    <property type="entry name" value="Ser-Thr/Tyr_kinase_cat_dom"/>
</dbReference>
<feature type="binding site" evidence="2">
    <location>
        <begin position="19"/>
        <end position="26"/>
    </location>
    <ligand>
        <name>ATP</name>
        <dbReference type="ChEBI" id="CHEBI:30616"/>
    </ligand>
</feature>
<feature type="domain" description="Protein kinase" evidence="4">
    <location>
        <begin position="12"/>
        <end position="278"/>
    </location>
</feature>
<dbReference type="InterPro" id="IPR020635">
    <property type="entry name" value="Tyr_kinase_cat_dom"/>
</dbReference>
<dbReference type="PROSITE" id="PS00109">
    <property type="entry name" value="PROTEIN_KINASE_TYR"/>
    <property type="match status" value="1"/>
</dbReference>
<keyword evidence="2" id="KW-0547">Nucleotide-binding</keyword>
<dbReference type="InterPro" id="IPR011009">
    <property type="entry name" value="Kinase-like_dom_sf"/>
</dbReference>
<dbReference type="Proteomes" id="UP001432322">
    <property type="component" value="Unassembled WGS sequence"/>
</dbReference>
<feature type="binding site" evidence="3">
    <location>
        <position position="190"/>
    </location>
    <ligand>
        <name>Mg(2+)</name>
        <dbReference type="ChEBI" id="CHEBI:18420"/>
    </ligand>
</feature>
<evidence type="ECO:0000256" key="1">
    <source>
        <dbReference type="PIRSR" id="PIRSR000615-1"/>
    </source>
</evidence>
<dbReference type="SUPFAM" id="SSF56112">
    <property type="entry name" value="Protein kinase-like (PK-like)"/>
    <property type="match status" value="1"/>
</dbReference>
<dbReference type="GO" id="GO:0004714">
    <property type="term" value="F:transmembrane receptor protein tyrosine kinase activity"/>
    <property type="evidence" value="ECO:0007669"/>
    <property type="project" value="TreeGrafter"/>
</dbReference>
<evidence type="ECO:0000313" key="5">
    <source>
        <dbReference type="EMBL" id="GMT26882.1"/>
    </source>
</evidence>
<gene>
    <name evidence="5" type="ORF">PFISCL1PPCAC_18179</name>
</gene>
<proteinExistence type="predicted"/>
<keyword evidence="2" id="KW-0067">ATP-binding</keyword>
<dbReference type="PIRSF" id="PIRSF000615">
    <property type="entry name" value="TyrPK_CSF1-R"/>
    <property type="match status" value="1"/>
</dbReference>
<dbReference type="AlphaFoldDB" id="A0AAV5W7A3"/>
<dbReference type="SMART" id="SM00219">
    <property type="entry name" value="TyrKc"/>
    <property type="match status" value="1"/>
</dbReference>
<name>A0AAV5W7A3_9BILA</name>
<dbReference type="Gene3D" id="1.10.510.10">
    <property type="entry name" value="Transferase(Phosphotransferase) domain 1"/>
    <property type="match status" value="1"/>
</dbReference>
<comment type="caution">
    <text evidence="5">The sequence shown here is derived from an EMBL/GenBank/DDBJ whole genome shotgun (WGS) entry which is preliminary data.</text>
</comment>
<dbReference type="Pfam" id="PF07714">
    <property type="entry name" value="PK_Tyr_Ser-Thr"/>
    <property type="match status" value="1"/>
</dbReference>
<dbReference type="InterPro" id="IPR000719">
    <property type="entry name" value="Prot_kinase_dom"/>
</dbReference>
<keyword evidence="3" id="KW-0479">Metal-binding</keyword>
<dbReference type="PROSITE" id="PS50011">
    <property type="entry name" value="PROTEIN_KINASE_DOM"/>
    <property type="match status" value="1"/>
</dbReference>
<feature type="binding site" evidence="2">
    <location>
        <begin position="108"/>
        <end position="114"/>
    </location>
    <ligand>
        <name>ATP</name>
        <dbReference type="ChEBI" id="CHEBI:30616"/>
    </ligand>
</feature>
<dbReference type="InterPro" id="IPR050122">
    <property type="entry name" value="RTK"/>
</dbReference>
<feature type="binding site" evidence="2">
    <location>
        <position position="60"/>
    </location>
    <ligand>
        <name>ATP</name>
        <dbReference type="ChEBI" id="CHEBI:30616"/>
    </ligand>
</feature>
<dbReference type="GO" id="GO:0046872">
    <property type="term" value="F:metal ion binding"/>
    <property type="evidence" value="ECO:0007669"/>
    <property type="project" value="UniProtKB-KW"/>
</dbReference>
<dbReference type="PRINTS" id="PR00109">
    <property type="entry name" value="TYRKINASE"/>
</dbReference>
<evidence type="ECO:0000256" key="3">
    <source>
        <dbReference type="PIRSR" id="PIRSR000615-3"/>
    </source>
</evidence>
<evidence type="ECO:0000313" key="6">
    <source>
        <dbReference type="Proteomes" id="UP001432322"/>
    </source>
</evidence>
<dbReference type="GO" id="GO:0005886">
    <property type="term" value="C:plasma membrane"/>
    <property type="evidence" value="ECO:0007669"/>
    <property type="project" value="TreeGrafter"/>
</dbReference>
<dbReference type="PANTHER" id="PTHR24416">
    <property type="entry name" value="TYROSINE-PROTEIN KINASE RECEPTOR"/>
    <property type="match status" value="1"/>
</dbReference>
<dbReference type="CDD" id="cd00192">
    <property type="entry name" value="PTKc"/>
    <property type="match status" value="1"/>
</dbReference>
<reference evidence="5" key="1">
    <citation type="submission" date="2023-10" db="EMBL/GenBank/DDBJ databases">
        <title>Genome assembly of Pristionchus species.</title>
        <authorList>
            <person name="Yoshida K."/>
            <person name="Sommer R.J."/>
        </authorList>
    </citation>
    <scope>NUCLEOTIDE SEQUENCE</scope>
    <source>
        <strain evidence="5">RS5133</strain>
    </source>
</reference>
<sequence length="278" mass="31469">DLWEVGRHAVDIHYSTKLGSGAFGVVYLGNIDTSSLHYGSNRSALQMSSLRLNGGEIAVKTLHESADKLAEAEFLQEIESMKRIGYHEKLVNLIACVTDSVPQLLIVEYCSNGDLLGFMKERRLHMLEMGMNVEKRNLDKSKIVTQEQQLQFAIQIAYGMEYLSGRGYIHRDIAARNIMVDDHYSCKIGDFGLCRKVEEEQELYLSRGGRLPIKWMAPEALRRYEMSTASDVWSYGILLFEIITLGGSPYPNWEPSEILPRLEAGERMARPDNCPDSV</sequence>
<dbReference type="Gene3D" id="3.30.200.20">
    <property type="entry name" value="Phosphorylase Kinase, domain 1"/>
    <property type="match status" value="1"/>
</dbReference>
<evidence type="ECO:0000256" key="2">
    <source>
        <dbReference type="PIRSR" id="PIRSR000615-2"/>
    </source>
</evidence>
<dbReference type="GO" id="GO:0005524">
    <property type="term" value="F:ATP binding"/>
    <property type="evidence" value="ECO:0007669"/>
    <property type="project" value="UniProtKB-KW"/>
</dbReference>
<keyword evidence="6" id="KW-1185">Reference proteome</keyword>